<evidence type="ECO:0000256" key="2">
    <source>
        <dbReference type="ARBA" id="ARBA00007260"/>
    </source>
</evidence>
<evidence type="ECO:0000256" key="8">
    <source>
        <dbReference type="ARBA" id="ARBA00022982"/>
    </source>
</evidence>
<name>A0AAE1GH99_PETCI</name>
<organism evidence="15 16">
    <name type="scientific">Petrolisthes cinctipes</name>
    <name type="common">Flat porcelain crab</name>
    <dbReference type="NCBI Taxonomy" id="88211"/>
    <lineage>
        <taxon>Eukaryota</taxon>
        <taxon>Metazoa</taxon>
        <taxon>Ecdysozoa</taxon>
        <taxon>Arthropoda</taxon>
        <taxon>Crustacea</taxon>
        <taxon>Multicrustacea</taxon>
        <taxon>Malacostraca</taxon>
        <taxon>Eumalacostraca</taxon>
        <taxon>Eucarida</taxon>
        <taxon>Decapoda</taxon>
        <taxon>Pleocyemata</taxon>
        <taxon>Anomura</taxon>
        <taxon>Galatheoidea</taxon>
        <taxon>Porcellanidae</taxon>
        <taxon>Petrolisthes</taxon>
    </lineage>
</organism>
<dbReference type="EMBL" id="JAWQEG010000235">
    <property type="protein sequence ID" value="KAK3893039.1"/>
    <property type="molecule type" value="Genomic_DNA"/>
</dbReference>
<evidence type="ECO:0000256" key="14">
    <source>
        <dbReference type="SAM" id="Phobius"/>
    </source>
</evidence>
<evidence type="ECO:0000256" key="7">
    <source>
        <dbReference type="ARBA" id="ARBA00022792"/>
    </source>
</evidence>
<dbReference type="PANTHER" id="PTHR15469:SF0">
    <property type="entry name" value="NADH DEHYDROGENASE [UBIQUINONE] 1 BETA SUBCOMPLEX SUBUNIT 4"/>
    <property type="match status" value="1"/>
</dbReference>
<feature type="transmembrane region" description="Helical" evidence="14">
    <location>
        <begin position="93"/>
        <end position="111"/>
    </location>
</feature>
<evidence type="ECO:0000256" key="13">
    <source>
        <dbReference type="ARBA" id="ARBA00030987"/>
    </source>
</evidence>
<keyword evidence="7" id="KW-0999">Mitochondrion inner membrane</keyword>
<evidence type="ECO:0000256" key="12">
    <source>
        <dbReference type="ARBA" id="ARBA00030212"/>
    </source>
</evidence>
<evidence type="ECO:0000313" key="16">
    <source>
        <dbReference type="Proteomes" id="UP001286313"/>
    </source>
</evidence>
<evidence type="ECO:0000256" key="1">
    <source>
        <dbReference type="ARBA" id="ARBA00004434"/>
    </source>
</evidence>
<evidence type="ECO:0000256" key="4">
    <source>
        <dbReference type="ARBA" id="ARBA00022448"/>
    </source>
</evidence>
<accession>A0AAE1GH99</accession>
<comment type="subcellular location">
    <subcellularLocation>
        <location evidence="1">Mitochondrion inner membrane</location>
        <topology evidence="1">Single-pass membrane protein</topology>
    </subcellularLocation>
</comment>
<keyword evidence="8" id="KW-0249">Electron transport</keyword>
<evidence type="ECO:0000256" key="11">
    <source>
        <dbReference type="ARBA" id="ARBA00023136"/>
    </source>
</evidence>
<reference evidence="15" key="1">
    <citation type="submission" date="2023-10" db="EMBL/GenBank/DDBJ databases">
        <title>Genome assemblies of two species of porcelain crab, Petrolisthes cinctipes and Petrolisthes manimaculis (Anomura: Porcellanidae).</title>
        <authorList>
            <person name="Angst P."/>
        </authorList>
    </citation>
    <scope>NUCLEOTIDE SEQUENCE</scope>
    <source>
        <strain evidence="15">PB745_01</strain>
        <tissue evidence="15">Gill</tissue>
    </source>
</reference>
<evidence type="ECO:0000256" key="6">
    <source>
        <dbReference type="ARBA" id="ARBA00022692"/>
    </source>
</evidence>
<evidence type="ECO:0000256" key="3">
    <source>
        <dbReference type="ARBA" id="ARBA00018681"/>
    </source>
</evidence>
<keyword evidence="5" id="KW-0679">Respiratory chain</keyword>
<comment type="caution">
    <text evidence="15">The sequence shown here is derived from an EMBL/GenBank/DDBJ whole genome shotgun (WGS) entry which is preliminary data.</text>
</comment>
<dbReference type="AlphaFoldDB" id="A0AAE1GH99"/>
<dbReference type="GO" id="GO:0005743">
    <property type="term" value="C:mitochondrial inner membrane"/>
    <property type="evidence" value="ECO:0007669"/>
    <property type="project" value="UniProtKB-SubCell"/>
</dbReference>
<keyword evidence="6 14" id="KW-0812">Transmembrane</keyword>
<keyword evidence="4" id="KW-0813">Transport</keyword>
<dbReference type="InterPro" id="IPR009866">
    <property type="entry name" value="NADH_UbQ_OxRdtase_NDUFB4_su"/>
</dbReference>
<evidence type="ECO:0000256" key="9">
    <source>
        <dbReference type="ARBA" id="ARBA00022989"/>
    </source>
</evidence>
<keyword evidence="10" id="KW-0496">Mitochondrion</keyword>
<keyword evidence="9 14" id="KW-1133">Transmembrane helix</keyword>
<dbReference type="PANTHER" id="PTHR15469">
    <property type="entry name" value="NADH-UBIQUINONE OXIDOREDUCTASE B15 SUBUNIT"/>
    <property type="match status" value="1"/>
</dbReference>
<keyword evidence="16" id="KW-1185">Reference proteome</keyword>
<evidence type="ECO:0000256" key="10">
    <source>
        <dbReference type="ARBA" id="ARBA00023128"/>
    </source>
</evidence>
<keyword evidence="11 14" id="KW-0472">Membrane</keyword>
<dbReference type="Proteomes" id="UP001286313">
    <property type="component" value="Unassembled WGS sequence"/>
</dbReference>
<gene>
    <name evidence="15" type="ORF">Pcinc_003132</name>
</gene>
<evidence type="ECO:0000256" key="5">
    <source>
        <dbReference type="ARBA" id="ARBA00022660"/>
    </source>
</evidence>
<evidence type="ECO:0000313" key="15">
    <source>
        <dbReference type="EMBL" id="KAK3893039.1"/>
    </source>
</evidence>
<comment type="similarity">
    <text evidence="2">Belongs to the complex I NDUFB4 subunit family.</text>
</comment>
<protein>
    <recommendedName>
        <fullName evidence="3">NADH dehydrogenase [ubiquinone] 1 beta subcomplex subunit 4</fullName>
    </recommendedName>
    <alternativeName>
        <fullName evidence="12">Complex I-B15</fullName>
    </alternativeName>
    <alternativeName>
        <fullName evidence="13">NADH-ubiquinone oxidoreductase B15 subunit</fullName>
    </alternativeName>
</protein>
<proteinExistence type="inferred from homology"/>
<sequence length="137" mass="15713">MVDKEIWQHLQVIGDKEIWQHLLLNNMASAGTTEAVQERAALRKAIKKEFQKQISNPHRHGSGEGGYLFDPAIQRFMSLKVSRFDFFKANPRTALLGTAVVGTLFGYSWWLKTDKESFEAKCRTGQISYADREFKFA</sequence>
<dbReference type="Pfam" id="PF07225">
    <property type="entry name" value="NDUF_B4"/>
    <property type="match status" value="1"/>
</dbReference>